<gene>
    <name evidence="4" type="ORF">RFI_01607</name>
</gene>
<keyword evidence="5" id="KW-1185">Reference proteome</keyword>
<dbReference type="SUPFAM" id="SSF50978">
    <property type="entry name" value="WD40 repeat-like"/>
    <property type="match status" value="1"/>
</dbReference>
<comment type="caution">
    <text evidence="4">The sequence shown here is derived from an EMBL/GenBank/DDBJ whole genome shotgun (WGS) entry which is preliminary data.</text>
</comment>
<name>X6PCR9_RETFI</name>
<evidence type="ECO:0000256" key="3">
    <source>
        <dbReference type="PROSITE-ProRule" id="PRU00221"/>
    </source>
</evidence>
<keyword evidence="1 3" id="KW-0853">WD repeat</keyword>
<accession>X6PCR9</accession>
<feature type="repeat" description="WD" evidence="3">
    <location>
        <begin position="78"/>
        <end position="104"/>
    </location>
</feature>
<evidence type="ECO:0000313" key="4">
    <source>
        <dbReference type="EMBL" id="ETO35457.1"/>
    </source>
</evidence>
<dbReference type="PROSITE" id="PS50082">
    <property type="entry name" value="WD_REPEATS_2"/>
    <property type="match status" value="1"/>
</dbReference>
<evidence type="ECO:0000313" key="5">
    <source>
        <dbReference type="Proteomes" id="UP000023152"/>
    </source>
</evidence>
<reference evidence="4 5" key="1">
    <citation type="journal article" date="2013" name="Curr. Biol.">
        <title>The Genome of the Foraminiferan Reticulomyxa filosa.</title>
        <authorList>
            <person name="Glockner G."/>
            <person name="Hulsmann N."/>
            <person name="Schleicher M."/>
            <person name="Noegel A.A."/>
            <person name="Eichinger L."/>
            <person name="Gallinger C."/>
            <person name="Pawlowski J."/>
            <person name="Sierra R."/>
            <person name="Euteneuer U."/>
            <person name="Pillet L."/>
            <person name="Moustafa A."/>
            <person name="Platzer M."/>
            <person name="Groth M."/>
            <person name="Szafranski K."/>
            <person name="Schliwa M."/>
        </authorList>
    </citation>
    <scope>NUCLEOTIDE SEQUENCE [LARGE SCALE GENOMIC DNA]</scope>
</reference>
<dbReference type="AlphaFoldDB" id="X6PCR9"/>
<dbReference type="PROSITE" id="PS00678">
    <property type="entry name" value="WD_REPEATS_1"/>
    <property type="match status" value="1"/>
</dbReference>
<dbReference type="EMBL" id="ASPP01001581">
    <property type="protein sequence ID" value="ETO35457.1"/>
    <property type="molecule type" value="Genomic_DNA"/>
</dbReference>
<organism evidence="4 5">
    <name type="scientific">Reticulomyxa filosa</name>
    <dbReference type="NCBI Taxonomy" id="46433"/>
    <lineage>
        <taxon>Eukaryota</taxon>
        <taxon>Sar</taxon>
        <taxon>Rhizaria</taxon>
        <taxon>Retaria</taxon>
        <taxon>Foraminifera</taxon>
        <taxon>Monothalamids</taxon>
        <taxon>Reticulomyxidae</taxon>
        <taxon>Reticulomyxa</taxon>
    </lineage>
</organism>
<keyword evidence="2" id="KW-0677">Repeat</keyword>
<dbReference type="InterPro" id="IPR036322">
    <property type="entry name" value="WD40_repeat_dom_sf"/>
</dbReference>
<feature type="non-terminal residue" evidence="4">
    <location>
        <position position="113"/>
    </location>
</feature>
<dbReference type="Proteomes" id="UP000023152">
    <property type="component" value="Unassembled WGS sequence"/>
</dbReference>
<sequence length="113" mass="13336">MAQKENSKKKLSQGIFQKCLKIVKFHDYEKNMIIQIFGKISKDKKLKRYLKTTQFVDIFFNKKMNETNDNNKTVIGGNGYTICSGSWDNTIRIWDIETTKQLNVFKRYEGVLK</sequence>
<evidence type="ECO:0000256" key="1">
    <source>
        <dbReference type="ARBA" id="ARBA00022574"/>
    </source>
</evidence>
<dbReference type="Gene3D" id="2.130.10.10">
    <property type="entry name" value="YVTN repeat-like/Quinoprotein amine dehydrogenase"/>
    <property type="match status" value="1"/>
</dbReference>
<dbReference type="InterPro" id="IPR015943">
    <property type="entry name" value="WD40/YVTN_repeat-like_dom_sf"/>
</dbReference>
<dbReference type="InterPro" id="IPR019775">
    <property type="entry name" value="WD40_repeat_CS"/>
</dbReference>
<protein>
    <submittedName>
        <fullName evidence="4">Uncharacterized protein</fullName>
    </submittedName>
</protein>
<proteinExistence type="predicted"/>
<dbReference type="InterPro" id="IPR001680">
    <property type="entry name" value="WD40_rpt"/>
</dbReference>
<evidence type="ECO:0000256" key="2">
    <source>
        <dbReference type="ARBA" id="ARBA00022737"/>
    </source>
</evidence>